<evidence type="ECO:0000313" key="2">
    <source>
        <dbReference type="EMBL" id="AUW94656.1"/>
    </source>
</evidence>
<gene>
    <name evidence="2" type="ORF">BXT84_12465</name>
</gene>
<evidence type="ECO:0000259" key="1">
    <source>
        <dbReference type="Pfam" id="PF13452"/>
    </source>
</evidence>
<dbReference type="Pfam" id="PF13452">
    <property type="entry name" value="FAS1_DH_region"/>
    <property type="match status" value="1"/>
</dbReference>
<dbReference type="InterPro" id="IPR039569">
    <property type="entry name" value="FAS1-like_DH_region"/>
</dbReference>
<dbReference type="CDD" id="cd03441">
    <property type="entry name" value="R_hydratase_like"/>
    <property type="match status" value="1"/>
</dbReference>
<dbReference type="PIRSF" id="PIRSF018072">
    <property type="entry name" value="UCP018072"/>
    <property type="match status" value="1"/>
</dbReference>
<dbReference type="InterPro" id="IPR016709">
    <property type="entry name" value="HadA-like"/>
</dbReference>
<feature type="domain" description="FAS1-like dehydratase" evidence="1">
    <location>
        <begin position="7"/>
        <end position="130"/>
    </location>
</feature>
<organism evidence="2 3">
    <name type="scientific">Sulfobacillus thermotolerans</name>
    <dbReference type="NCBI Taxonomy" id="338644"/>
    <lineage>
        <taxon>Bacteria</taxon>
        <taxon>Bacillati</taxon>
        <taxon>Bacillota</taxon>
        <taxon>Clostridia</taxon>
        <taxon>Eubacteriales</taxon>
        <taxon>Clostridiales Family XVII. Incertae Sedis</taxon>
        <taxon>Sulfobacillus</taxon>
    </lineage>
</organism>
<name>A0ABM6RT99_9FIRM</name>
<sequence>MPWTDDLIGRQSPQTHHHIDRCTIQQFARALRLTYAPYFDPEAARQMGYSDVIAPPTFPFTLTAAPIEGLDLPPNGIIHGEQQFAYGAPITAGDDITVTSMVQGIKRRANMVFLTIRTQGINQQGEMAFTAESLFIITVSSQEVG</sequence>
<dbReference type="Proteomes" id="UP000325292">
    <property type="component" value="Chromosome"/>
</dbReference>
<protein>
    <recommendedName>
        <fullName evidence="1">FAS1-like dehydratase domain-containing protein</fullName>
    </recommendedName>
</protein>
<dbReference type="EMBL" id="CP019454">
    <property type="protein sequence ID" value="AUW94656.1"/>
    <property type="molecule type" value="Genomic_DNA"/>
</dbReference>
<dbReference type="SUPFAM" id="SSF54637">
    <property type="entry name" value="Thioesterase/thiol ester dehydrase-isomerase"/>
    <property type="match status" value="1"/>
</dbReference>
<dbReference type="Gene3D" id="3.10.129.10">
    <property type="entry name" value="Hotdog Thioesterase"/>
    <property type="match status" value="1"/>
</dbReference>
<proteinExistence type="predicted"/>
<evidence type="ECO:0000313" key="3">
    <source>
        <dbReference type="Proteomes" id="UP000325292"/>
    </source>
</evidence>
<accession>A0ABM6RT99</accession>
<reference evidence="2 3" key="1">
    <citation type="journal article" date="2019" name="Sci. Rep.">
        <title>Sulfobacillus thermotolerans: new insights into resistance and metabolic capacities of acidophilic chemolithotrophs.</title>
        <authorList>
            <person name="Panyushkina A.E."/>
            <person name="Babenko V.V."/>
            <person name="Nikitina A.S."/>
            <person name="Selezneva O.V."/>
            <person name="Tsaplina I.A."/>
            <person name="Letarova M.A."/>
            <person name="Kostryukova E.S."/>
            <person name="Letarov A.V."/>
        </authorList>
    </citation>
    <scope>NUCLEOTIDE SEQUENCE [LARGE SCALE GENOMIC DNA]</scope>
    <source>
        <strain evidence="2 3">Kr1</strain>
    </source>
</reference>
<dbReference type="InterPro" id="IPR029069">
    <property type="entry name" value="HotDog_dom_sf"/>
</dbReference>
<keyword evidence="3" id="KW-1185">Reference proteome</keyword>